<feature type="transmembrane region" description="Helical" evidence="9">
    <location>
        <begin position="110"/>
        <end position="129"/>
    </location>
</feature>
<dbReference type="EMBL" id="JABGBW010000005">
    <property type="protein sequence ID" value="MBC2576418.1"/>
    <property type="molecule type" value="Genomic_DNA"/>
</dbReference>
<evidence type="ECO:0000256" key="1">
    <source>
        <dbReference type="ARBA" id="ARBA00004651"/>
    </source>
</evidence>
<dbReference type="CDD" id="cd16914">
    <property type="entry name" value="EcfT"/>
    <property type="match status" value="1"/>
</dbReference>
<comment type="subcellular location">
    <subcellularLocation>
        <location evidence="1 9">Cell membrane</location>
        <topology evidence="1 9">Multi-pass membrane protein</topology>
    </subcellularLocation>
</comment>
<dbReference type="PANTHER" id="PTHR34857">
    <property type="entry name" value="SLL0384 PROTEIN"/>
    <property type="match status" value="1"/>
</dbReference>
<reference evidence="10 11" key="1">
    <citation type="submission" date="2020-05" db="EMBL/GenBank/DDBJ databases">
        <title>Draft genome of xy-202 and genomic insight in genome of the genus Peptostreptococcus.</title>
        <authorList>
            <person name="Zhang Z."/>
        </authorList>
    </citation>
    <scope>NUCLEOTIDE SEQUENCE [LARGE SCALE GENOMIC DNA]</scope>
    <source>
        <strain evidence="10 11">DSM 27025</strain>
    </source>
</reference>
<evidence type="ECO:0000256" key="5">
    <source>
        <dbReference type="ARBA" id="ARBA00022475"/>
    </source>
</evidence>
<feature type="transmembrane region" description="Helical" evidence="9">
    <location>
        <begin position="247"/>
        <end position="266"/>
    </location>
</feature>
<protein>
    <recommendedName>
        <fullName evidence="3 9">Energy-coupling factor transporter transmembrane protein EcfT</fullName>
        <shortName evidence="9">ECF transporter T component EcfT</shortName>
    </recommendedName>
</protein>
<comment type="similarity">
    <text evidence="2 9">Belongs to the energy-coupling factor EcfT family.</text>
</comment>
<feature type="transmembrane region" description="Helical" evidence="9">
    <location>
        <begin position="73"/>
        <end position="90"/>
    </location>
</feature>
<gene>
    <name evidence="9" type="primary">ecfT</name>
    <name evidence="10" type="ORF">HLB29_06935</name>
</gene>
<evidence type="ECO:0000256" key="9">
    <source>
        <dbReference type="HAMAP-Rule" id="MF_01461"/>
    </source>
</evidence>
<keyword evidence="4 9" id="KW-0813">Transport</keyword>
<accession>A0ABR6TLX2</accession>
<evidence type="ECO:0000256" key="2">
    <source>
        <dbReference type="ARBA" id="ARBA00005660"/>
    </source>
</evidence>
<keyword evidence="11" id="KW-1185">Reference proteome</keyword>
<comment type="function">
    <text evidence="9">Transmembrane (T) component of an energy-coupling factor (ECF) ABC-transporter complex. Unlike classic ABC transporters this ECF transporter provides the energy necessary to transport a number of different substrates.</text>
</comment>
<proteinExistence type="inferred from homology"/>
<evidence type="ECO:0000256" key="7">
    <source>
        <dbReference type="ARBA" id="ARBA00022989"/>
    </source>
</evidence>
<dbReference type="PANTHER" id="PTHR34857:SF2">
    <property type="entry name" value="SLL0384 PROTEIN"/>
    <property type="match status" value="1"/>
</dbReference>
<evidence type="ECO:0000256" key="6">
    <source>
        <dbReference type="ARBA" id="ARBA00022692"/>
    </source>
</evidence>
<dbReference type="Pfam" id="PF02361">
    <property type="entry name" value="CbiQ"/>
    <property type="match status" value="1"/>
</dbReference>
<evidence type="ECO:0000313" key="11">
    <source>
        <dbReference type="Proteomes" id="UP000713904"/>
    </source>
</evidence>
<dbReference type="InterPro" id="IPR024919">
    <property type="entry name" value="EcfT"/>
</dbReference>
<dbReference type="Proteomes" id="UP000713904">
    <property type="component" value="Unassembled WGS sequence"/>
</dbReference>
<dbReference type="RefSeq" id="WP_185624438.1">
    <property type="nucleotide sequence ID" value="NZ_JABGBW010000005.1"/>
</dbReference>
<evidence type="ECO:0000256" key="8">
    <source>
        <dbReference type="ARBA" id="ARBA00023136"/>
    </source>
</evidence>
<organism evidence="10 11">
    <name type="scientific">Peptostreptococcus canis</name>
    <dbReference type="NCBI Taxonomy" id="1159213"/>
    <lineage>
        <taxon>Bacteria</taxon>
        <taxon>Bacillati</taxon>
        <taxon>Bacillota</taxon>
        <taxon>Clostridia</taxon>
        <taxon>Peptostreptococcales</taxon>
        <taxon>Peptostreptococcaceae</taxon>
        <taxon>Peptostreptococcus</taxon>
    </lineage>
</organism>
<comment type="caution">
    <text evidence="10">The sequence shown here is derived from an EMBL/GenBank/DDBJ whole genome shotgun (WGS) entry which is preliminary data.</text>
</comment>
<dbReference type="InterPro" id="IPR051611">
    <property type="entry name" value="ECF_transporter_component"/>
</dbReference>
<keyword evidence="7 9" id="KW-1133">Transmembrane helix</keyword>
<comment type="subunit">
    <text evidence="9">Forms a stable energy-coupling factor (ECF) transporter complex composed of 2 membrane-embedded substrate-binding proteins (S component), 2 ATP-binding proteins (A component) and 2 transmembrane proteins (T component).</text>
</comment>
<dbReference type="HAMAP" id="MF_01461">
    <property type="entry name" value="EcfT"/>
    <property type="match status" value="1"/>
</dbReference>
<keyword evidence="5 9" id="KW-1003">Cell membrane</keyword>
<feature type="transmembrane region" description="Helical" evidence="9">
    <location>
        <begin position="26"/>
        <end position="52"/>
    </location>
</feature>
<keyword evidence="6 9" id="KW-0812">Transmembrane</keyword>
<sequence length="269" mass="30710">MLKDITLGQYYPTKSAIHSLDARTKLFATIIFMISIFVVNQFWPYLIILLSIISVTKISKIPINYVIKGVRPLRWIIAFTFVINMFFIHGDNIIWSFGFLNISDLGLRTAIFMALRLIFLVLGTSILTLTTSPIALTDGIENSCAPLKKFGFPAHELAMMMTIALRFIPTLLDETDKIMKAQMSRGADFESKNIVNRAKNMVPLLIPLFVSAFRRAEELSIAMEARCYRGGDNRTKMKQSIYTKQDYLAYLMTILFLLLIILSRFINLI</sequence>
<evidence type="ECO:0000256" key="4">
    <source>
        <dbReference type="ARBA" id="ARBA00022448"/>
    </source>
</evidence>
<dbReference type="InterPro" id="IPR003339">
    <property type="entry name" value="ABC/ECF_trnsptr_transmembrane"/>
</dbReference>
<keyword evidence="8 9" id="KW-0472">Membrane</keyword>
<evidence type="ECO:0000313" key="10">
    <source>
        <dbReference type="EMBL" id="MBC2576418.1"/>
    </source>
</evidence>
<name>A0ABR6TLX2_9FIRM</name>
<evidence type="ECO:0000256" key="3">
    <source>
        <dbReference type="ARBA" id="ARBA00014042"/>
    </source>
</evidence>